<feature type="region of interest" description="Disordered" evidence="2">
    <location>
        <begin position="177"/>
        <end position="203"/>
    </location>
</feature>
<gene>
    <name evidence="3" type="ORF">NDN08_004604</name>
</gene>
<evidence type="ECO:0000256" key="2">
    <source>
        <dbReference type="SAM" id="MobiDB-lite"/>
    </source>
</evidence>
<evidence type="ECO:0000313" key="3">
    <source>
        <dbReference type="EMBL" id="KAJ8903498.1"/>
    </source>
</evidence>
<keyword evidence="1" id="KW-0175">Coiled coil</keyword>
<feature type="region of interest" description="Disordered" evidence="2">
    <location>
        <begin position="130"/>
        <end position="154"/>
    </location>
</feature>
<dbReference type="AlphaFoldDB" id="A0AAV8ULW7"/>
<organism evidence="3 4">
    <name type="scientific">Rhodosorus marinus</name>
    <dbReference type="NCBI Taxonomy" id="101924"/>
    <lineage>
        <taxon>Eukaryota</taxon>
        <taxon>Rhodophyta</taxon>
        <taxon>Stylonematophyceae</taxon>
        <taxon>Stylonematales</taxon>
        <taxon>Stylonemataceae</taxon>
        <taxon>Rhodosorus</taxon>
    </lineage>
</organism>
<reference evidence="3 4" key="1">
    <citation type="journal article" date="2023" name="Nat. Commun.">
        <title>Origin of minicircular mitochondrial genomes in red algae.</title>
        <authorList>
            <person name="Lee Y."/>
            <person name="Cho C.H."/>
            <person name="Lee Y.M."/>
            <person name="Park S.I."/>
            <person name="Yang J.H."/>
            <person name="West J.A."/>
            <person name="Bhattacharya D."/>
            <person name="Yoon H.S."/>
        </authorList>
    </citation>
    <scope>NUCLEOTIDE SEQUENCE [LARGE SCALE GENOMIC DNA]</scope>
    <source>
        <strain evidence="3 4">CCMP1338</strain>
        <tissue evidence="3">Whole cell</tissue>
    </source>
</reference>
<accession>A0AAV8ULW7</accession>
<evidence type="ECO:0000256" key="1">
    <source>
        <dbReference type="SAM" id="Coils"/>
    </source>
</evidence>
<protein>
    <recommendedName>
        <fullName evidence="5">BZIP domain-containing protein</fullName>
    </recommendedName>
</protein>
<comment type="caution">
    <text evidence="3">The sequence shown here is derived from an EMBL/GenBank/DDBJ whole genome shotgun (WGS) entry which is preliminary data.</text>
</comment>
<dbReference type="EMBL" id="JAMWBK010000007">
    <property type="protein sequence ID" value="KAJ8903498.1"/>
    <property type="molecule type" value="Genomic_DNA"/>
</dbReference>
<feature type="region of interest" description="Disordered" evidence="2">
    <location>
        <begin position="228"/>
        <end position="298"/>
    </location>
</feature>
<feature type="compositionally biased region" description="Pro residues" evidence="2">
    <location>
        <begin position="144"/>
        <end position="154"/>
    </location>
</feature>
<feature type="coiled-coil region" evidence="1">
    <location>
        <begin position="86"/>
        <end position="113"/>
    </location>
</feature>
<sequence length="342" mass="37334">MDVLAVVATLKLGGDRVVYQLQVPRGSAYWEKLRSIWLTITGRNRRSRRRRRRAKFARKTLTEEELEQELELRRSRRAREREYYKKGLEKNKLAALEGELSKLKLELSGITGRPVAPVVACNDPVPPIGAPLLPDIEGQRETPAPTPPPPPPLPALAARPDSMGKICEGGTQALQRVEGSLPVKSTRRRNPAKSLPRREPTLLDCLREAGSNPQARLQKSGTIVIASEKSDEEGDYQAESLEAAAHLDLTEASAEPKPKSDTEDPAESRLLQSESNGPAGAGESVLEKASSENVEPVDAIKATGVKRAVSPVNNENMNESNTRPELKAALSDISSVLNMAVK</sequence>
<keyword evidence="4" id="KW-1185">Reference proteome</keyword>
<name>A0AAV8ULW7_9RHOD</name>
<dbReference type="Proteomes" id="UP001157974">
    <property type="component" value="Unassembled WGS sequence"/>
</dbReference>
<proteinExistence type="predicted"/>
<evidence type="ECO:0000313" key="4">
    <source>
        <dbReference type="Proteomes" id="UP001157974"/>
    </source>
</evidence>
<evidence type="ECO:0008006" key="5">
    <source>
        <dbReference type="Google" id="ProtNLM"/>
    </source>
</evidence>